<dbReference type="AlphaFoldDB" id="G7LFC6"/>
<evidence type="ECO:0000313" key="2">
    <source>
        <dbReference type="EnsemblPlants" id="AET02294"/>
    </source>
</evidence>
<reference evidence="2" key="3">
    <citation type="submission" date="2015-04" db="UniProtKB">
        <authorList>
            <consortium name="EnsemblPlants"/>
        </authorList>
    </citation>
    <scope>IDENTIFICATION</scope>
    <source>
        <strain evidence="2">cv. Jemalong A17</strain>
    </source>
</reference>
<dbReference type="EnsemblPlants" id="AET02294">
    <property type="protein sequence ID" value="AET02294"/>
    <property type="gene ID" value="MTR_8g038660"/>
</dbReference>
<reference evidence="1 3" key="1">
    <citation type="journal article" date="2011" name="Nature">
        <title>The Medicago genome provides insight into the evolution of rhizobial symbioses.</title>
        <authorList>
            <person name="Young N.D."/>
            <person name="Debelle F."/>
            <person name="Oldroyd G.E."/>
            <person name="Geurts R."/>
            <person name="Cannon S.B."/>
            <person name="Udvardi M.K."/>
            <person name="Benedito V.A."/>
            <person name="Mayer K.F."/>
            <person name="Gouzy J."/>
            <person name="Schoof H."/>
            <person name="Van de Peer Y."/>
            <person name="Proost S."/>
            <person name="Cook D.R."/>
            <person name="Meyers B.C."/>
            <person name="Spannagl M."/>
            <person name="Cheung F."/>
            <person name="De Mita S."/>
            <person name="Krishnakumar V."/>
            <person name="Gundlach H."/>
            <person name="Zhou S."/>
            <person name="Mudge J."/>
            <person name="Bharti A.K."/>
            <person name="Murray J.D."/>
            <person name="Naoumkina M.A."/>
            <person name="Rosen B."/>
            <person name="Silverstein K.A."/>
            <person name="Tang H."/>
            <person name="Rombauts S."/>
            <person name="Zhao P.X."/>
            <person name="Zhou P."/>
            <person name="Barbe V."/>
            <person name="Bardou P."/>
            <person name="Bechner M."/>
            <person name="Bellec A."/>
            <person name="Berger A."/>
            <person name="Berges H."/>
            <person name="Bidwell S."/>
            <person name="Bisseling T."/>
            <person name="Choisne N."/>
            <person name="Couloux A."/>
            <person name="Denny R."/>
            <person name="Deshpande S."/>
            <person name="Dai X."/>
            <person name="Doyle J.J."/>
            <person name="Dudez A.M."/>
            <person name="Farmer A.D."/>
            <person name="Fouteau S."/>
            <person name="Franken C."/>
            <person name="Gibelin C."/>
            <person name="Gish J."/>
            <person name="Goldstein S."/>
            <person name="Gonzalez A.J."/>
            <person name="Green P.J."/>
            <person name="Hallab A."/>
            <person name="Hartog M."/>
            <person name="Hua A."/>
            <person name="Humphray S.J."/>
            <person name="Jeong D.H."/>
            <person name="Jing Y."/>
            <person name="Jocker A."/>
            <person name="Kenton S.M."/>
            <person name="Kim D.J."/>
            <person name="Klee K."/>
            <person name="Lai H."/>
            <person name="Lang C."/>
            <person name="Lin S."/>
            <person name="Macmil S.L."/>
            <person name="Magdelenat G."/>
            <person name="Matthews L."/>
            <person name="McCorrison J."/>
            <person name="Monaghan E.L."/>
            <person name="Mun J.H."/>
            <person name="Najar F.Z."/>
            <person name="Nicholson C."/>
            <person name="Noirot C."/>
            <person name="O'Bleness M."/>
            <person name="Paule C.R."/>
            <person name="Poulain J."/>
            <person name="Prion F."/>
            <person name="Qin B."/>
            <person name="Qu C."/>
            <person name="Retzel E.F."/>
            <person name="Riddle C."/>
            <person name="Sallet E."/>
            <person name="Samain S."/>
            <person name="Samson N."/>
            <person name="Sanders I."/>
            <person name="Saurat O."/>
            <person name="Scarpelli C."/>
            <person name="Schiex T."/>
            <person name="Segurens B."/>
            <person name="Severin A.J."/>
            <person name="Sherrier D.J."/>
            <person name="Shi R."/>
            <person name="Sims S."/>
            <person name="Singer S.R."/>
            <person name="Sinharoy S."/>
            <person name="Sterck L."/>
            <person name="Viollet A."/>
            <person name="Wang B.B."/>
            <person name="Wang K."/>
            <person name="Wang M."/>
            <person name="Wang X."/>
            <person name="Warfsmann J."/>
            <person name="Weissenbach J."/>
            <person name="White D.D."/>
            <person name="White J.D."/>
            <person name="Wiley G.B."/>
            <person name="Wincker P."/>
            <person name="Xing Y."/>
            <person name="Yang L."/>
            <person name="Yao Z."/>
            <person name="Ying F."/>
            <person name="Zhai J."/>
            <person name="Zhou L."/>
            <person name="Zuber A."/>
            <person name="Denarie J."/>
            <person name="Dixon R.A."/>
            <person name="May G.D."/>
            <person name="Schwartz D.C."/>
            <person name="Rogers J."/>
            <person name="Quetier F."/>
            <person name="Town C.D."/>
            <person name="Roe B.A."/>
        </authorList>
    </citation>
    <scope>NUCLEOTIDE SEQUENCE [LARGE SCALE GENOMIC DNA]</scope>
    <source>
        <strain evidence="1">A17</strain>
        <strain evidence="2 3">cv. Jemalong A17</strain>
    </source>
</reference>
<organism evidence="1 3">
    <name type="scientific">Medicago truncatula</name>
    <name type="common">Barrel medic</name>
    <name type="synonym">Medicago tribuloides</name>
    <dbReference type="NCBI Taxonomy" id="3880"/>
    <lineage>
        <taxon>Eukaryota</taxon>
        <taxon>Viridiplantae</taxon>
        <taxon>Streptophyta</taxon>
        <taxon>Embryophyta</taxon>
        <taxon>Tracheophyta</taxon>
        <taxon>Spermatophyta</taxon>
        <taxon>Magnoliopsida</taxon>
        <taxon>eudicotyledons</taxon>
        <taxon>Gunneridae</taxon>
        <taxon>Pentapetalae</taxon>
        <taxon>rosids</taxon>
        <taxon>fabids</taxon>
        <taxon>Fabales</taxon>
        <taxon>Fabaceae</taxon>
        <taxon>Papilionoideae</taxon>
        <taxon>50 kb inversion clade</taxon>
        <taxon>NPAAA clade</taxon>
        <taxon>Hologalegina</taxon>
        <taxon>IRL clade</taxon>
        <taxon>Trifolieae</taxon>
        <taxon>Medicago</taxon>
    </lineage>
</organism>
<sequence length="106" mass="11871">MKPSIASAADLIPTEFERKCVFGRISNGLGVVRKSRVANHNSVPNSVPKIFQTEFAPLLLLDIGIGFGRISDGIKFNFLRFSDGIKFIPAVFRQIFQRFSDEIKEP</sequence>
<keyword evidence="3" id="KW-1185">Reference proteome</keyword>
<name>G7LFC6_MEDTR</name>
<reference evidence="1 3" key="2">
    <citation type="journal article" date="2014" name="BMC Genomics">
        <title>An improved genome release (version Mt4.0) for the model legume Medicago truncatula.</title>
        <authorList>
            <person name="Tang H."/>
            <person name="Krishnakumar V."/>
            <person name="Bidwell S."/>
            <person name="Rosen B."/>
            <person name="Chan A."/>
            <person name="Zhou S."/>
            <person name="Gentzbittel L."/>
            <person name="Childs K.L."/>
            <person name="Yandell M."/>
            <person name="Gundlach H."/>
            <person name="Mayer K.F."/>
            <person name="Schwartz D.C."/>
            <person name="Town C.D."/>
        </authorList>
    </citation>
    <scope>GENOME REANNOTATION</scope>
    <source>
        <strain evidence="2 3">cv. Jemalong A17</strain>
    </source>
</reference>
<dbReference type="HOGENOM" id="CLU_2227177_0_0_1"/>
<evidence type="ECO:0000313" key="3">
    <source>
        <dbReference type="Proteomes" id="UP000002051"/>
    </source>
</evidence>
<gene>
    <name evidence="1" type="ordered locus">MTR_8g038660</name>
</gene>
<accession>G7LFC6</accession>
<protein>
    <submittedName>
        <fullName evidence="1 2">Uncharacterized protein</fullName>
    </submittedName>
</protein>
<evidence type="ECO:0000313" key="1">
    <source>
        <dbReference type="EMBL" id="AET02294.1"/>
    </source>
</evidence>
<dbReference type="Proteomes" id="UP000002051">
    <property type="component" value="Chromosome 8"/>
</dbReference>
<proteinExistence type="predicted"/>
<dbReference type="PaxDb" id="3880-AET02294"/>
<dbReference type="EMBL" id="CM001224">
    <property type="protein sequence ID" value="AET02294.1"/>
    <property type="molecule type" value="Genomic_DNA"/>
</dbReference>